<gene>
    <name evidence="2" type="ORF">AZOBR_100222</name>
</gene>
<protein>
    <submittedName>
        <fullName evidence="2">Uncharacterized protein</fullName>
    </submittedName>
</protein>
<name>A0A9P1JQI7_9PROT</name>
<keyword evidence="3" id="KW-1185">Reference proteome</keyword>
<reference evidence="2 3" key="1">
    <citation type="journal article" date="2011" name="PLoS Genet.">
        <title>Azospirillum genomes reveal transition of bacteria from aquatic to terrestrial environments.</title>
        <authorList>
            <person name="Wisniewski-Dye F."/>
            <person name="Borziak K."/>
            <person name="Khalsa-Moyers G."/>
            <person name="Alexandre G."/>
            <person name="Sukharnikov L.O."/>
            <person name="Wuichet K."/>
            <person name="Hurst G.B."/>
            <person name="McDonald W.H."/>
            <person name="Robertson J.S."/>
            <person name="Barbe V."/>
            <person name="Calteau A."/>
            <person name="Rouy Z."/>
            <person name="Mangenot S."/>
            <person name="Prigent-Combaret C."/>
            <person name="Normand P."/>
            <person name="Boyer M."/>
            <person name="Siguier P."/>
            <person name="Dessaux Y."/>
            <person name="Elmerich C."/>
            <person name="Condemine G."/>
            <person name="Krishnen G."/>
            <person name="Kennedy I."/>
            <person name="Paterson A.H."/>
            <person name="Gonzalez V."/>
            <person name="Mavingui P."/>
            <person name="Zhulin I.B."/>
        </authorList>
    </citation>
    <scope>NUCLEOTIDE SEQUENCE [LARGE SCALE GENOMIC DNA]</scope>
    <source>
        <strain evidence="2 3">Sp245</strain>
    </source>
</reference>
<dbReference type="KEGG" id="abs:AZOBR_100222"/>
<accession>A0A9P1JQI7</accession>
<evidence type="ECO:0000313" key="2">
    <source>
        <dbReference type="EMBL" id="CCC97836.1"/>
    </source>
</evidence>
<organism evidence="2 3">
    <name type="scientific">Azospirillum baldaniorum</name>
    <dbReference type="NCBI Taxonomy" id="1064539"/>
    <lineage>
        <taxon>Bacteria</taxon>
        <taxon>Pseudomonadati</taxon>
        <taxon>Pseudomonadota</taxon>
        <taxon>Alphaproteobacteria</taxon>
        <taxon>Rhodospirillales</taxon>
        <taxon>Azospirillaceae</taxon>
        <taxon>Azospirillum</taxon>
    </lineage>
</organism>
<proteinExistence type="predicted"/>
<evidence type="ECO:0000313" key="3">
    <source>
        <dbReference type="Proteomes" id="UP000007319"/>
    </source>
</evidence>
<dbReference type="AlphaFoldDB" id="A0A9P1JQI7"/>
<feature type="region of interest" description="Disordered" evidence="1">
    <location>
        <begin position="74"/>
        <end position="93"/>
    </location>
</feature>
<dbReference type="EMBL" id="HE577327">
    <property type="protein sequence ID" value="CCC97836.1"/>
    <property type="molecule type" value="Genomic_DNA"/>
</dbReference>
<dbReference type="Proteomes" id="UP000007319">
    <property type="component" value="Chromosome"/>
</dbReference>
<evidence type="ECO:0000256" key="1">
    <source>
        <dbReference type="SAM" id="MobiDB-lite"/>
    </source>
</evidence>
<sequence>MPTEKARAMTLKTVVNEDDPDERVASVVRIMCLLHQNIRPRTIETMVIMSAQSSRSMSLLSPLHFRYRMYPDGHTHPCPPRMSPPSGDLTVRA</sequence>